<evidence type="ECO:0000313" key="2">
    <source>
        <dbReference type="EMBL" id="KAK3783164.1"/>
    </source>
</evidence>
<evidence type="ECO:0000313" key="3">
    <source>
        <dbReference type="Proteomes" id="UP001283361"/>
    </source>
</evidence>
<dbReference type="AlphaFoldDB" id="A0AAE1DU99"/>
<keyword evidence="3" id="KW-1185">Reference proteome</keyword>
<organism evidence="2 3">
    <name type="scientific">Elysia crispata</name>
    <name type="common">lettuce slug</name>
    <dbReference type="NCBI Taxonomy" id="231223"/>
    <lineage>
        <taxon>Eukaryota</taxon>
        <taxon>Metazoa</taxon>
        <taxon>Spiralia</taxon>
        <taxon>Lophotrochozoa</taxon>
        <taxon>Mollusca</taxon>
        <taxon>Gastropoda</taxon>
        <taxon>Heterobranchia</taxon>
        <taxon>Euthyneura</taxon>
        <taxon>Panpulmonata</taxon>
        <taxon>Sacoglossa</taxon>
        <taxon>Placobranchoidea</taxon>
        <taxon>Plakobranchidae</taxon>
        <taxon>Elysia</taxon>
    </lineage>
</organism>
<name>A0AAE1DU99_9GAST</name>
<reference evidence="2" key="1">
    <citation type="journal article" date="2023" name="G3 (Bethesda)">
        <title>A reference genome for the long-term kleptoplast-retaining sea slug Elysia crispata morphotype clarki.</title>
        <authorList>
            <person name="Eastman K.E."/>
            <person name="Pendleton A.L."/>
            <person name="Shaikh M.A."/>
            <person name="Suttiyut T."/>
            <person name="Ogas R."/>
            <person name="Tomko P."/>
            <person name="Gavelis G."/>
            <person name="Widhalm J.R."/>
            <person name="Wisecaver J.H."/>
        </authorList>
    </citation>
    <scope>NUCLEOTIDE SEQUENCE</scope>
    <source>
        <strain evidence="2">ECLA1</strain>
    </source>
</reference>
<comment type="caution">
    <text evidence="2">The sequence shown here is derived from an EMBL/GenBank/DDBJ whole genome shotgun (WGS) entry which is preliminary data.</text>
</comment>
<evidence type="ECO:0000256" key="1">
    <source>
        <dbReference type="SAM" id="MobiDB-lite"/>
    </source>
</evidence>
<dbReference type="Proteomes" id="UP001283361">
    <property type="component" value="Unassembled WGS sequence"/>
</dbReference>
<sequence>MLHKYGWTCLIRSSRHSESLEGQPLPDHLRDREYSTDGLGEISFPDLTRRCKDGPRSQRWYGKEAPGCTLCLTSMSLRDCFSLLLVSPQIQQNQVLYFRRRAGNCATRDQPLR</sequence>
<feature type="region of interest" description="Disordered" evidence="1">
    <location>
        <begin position="15"/>
        <end position="40"/>
    </location>
</feature>
<accession>A0AAE1DU99</accession>
<proteinExistence type="predicted"/>
<protein>
    <submittedName>
        <fullName evidence="2">Uncharacterized protein</fullName>
    </submittedName>
</protein>
<gene>
    <name evidence="2" type="ORF">RRG08_046958</name>
</gene>
<dbReference type="EMBL" id="JAWDGP010002436">
    <property type="protein sequence ID" value="KAK3783164.1"/>
    <property type="molecule type" value="Genomic_DNA"/>
</dbReference>